<sequence length="272" mass="28810">MSWRSNAGILVRQNGDSLVPALCVEACNEAATAGQQTPQSTLCTSKNFLFFVDQCIRCIKETIDTSPYGATPIPSLLPYLQDCHMQGYTVKNVPVTNGKTSTVTFLMPTDAAAAEVTPTGQSSSSRATSSTSSHIQSGTSTSHTLTSSSSQSVASSLQTSTSSATPSQTPSLQTTPSPNHAWIAGAVIGPLAILAILSLSFYLWKRHKRTNKQLDDDRDSTYGKAQLESATNGIHELDSTPIRGEMPANEAPANEVPANEAPAVELQARHEA</sequence>
<dbReference type="GeneID" id="25786659"/>
<dbReference type="HOGENOM" id="CLU_091427_0_0_1"/>
<keyword evidence="2" id="KW-0812">Transmembrane</keyword>
<feature type="region of interest" description="Disordered" evidence="1">
    <location>
        <begin position="114"/>
        <end position="176"/>
    </location>
</feature>
<dbReference type="AlphaFoldDB" id="G9NEC9"/>
<keyword evidence="4" id="KW-1185">Reference proteome</keyword>
<protein>
    <submittedName>
        <fullName evidence="3">Uncharacterized protein</fullName>
    </submittedName>
</protein>
<feature type="compositionally biased region" description="Low complexity" evidence="1">
    <location>
        <begin position="119"/>
        <end position="176"/>
    </location>
</feature>
<dbReference type="Proteomes" id="UP000005426">
    <property type="component" value="Unassembled WGS sequence"/>
</dbReference>
<evidence type="ECO:0000313" key="4">
    <source>
        <dbReference type="Proteomes" id="UP000005426"/>
    </source>
</evidence>
<evidence type="ECO:0000256" key="2">
    <source>
        <dbReference type="SAM" id="Phobius"/>
    </source>
</evidence>
<reference evidence="3 4" key="1">
    <citation type="journal article" date="2011" name="Genome Biol.">
        <title>Comparative genome sequence analysis underscores mycoparasitism as the ancestral life style of Trichoderma.</title>
        <authorList>
            <person name="Kubicek C.P."/>
            <person name="Herrera-Estrella A."/>
            <person name="Seidl-Seiboth V."/>
            <person name="Martinez D.A."/>
            <person name="Druzhinina I.S."/>
            <person name="Thon M."/>
            <person name="Zeilinger S."/>
            <person name="Casas-Flores S."/>
            <person name="Horwitz B.A."/>
            <person name="Mukherjee P.K."/>
            <person name="Mukherjee M."/>
            <person name="Kredics L."/>
            <person name="Alcaraz L.D."/>
            <person name="Aerts A."/>
            <person name="Antal Z."/>
            <person name="Atanasova L."/>
            <person name="Cervantes-Badillo M.G."/>
            <person name="Challacombe J."/>
            <person name="Chertkov O."/>
            <person name="McCluskey K."/>
            <person name="Coulpier F."/>
            <person name="Deshpande N."/>
            <person name="von Doehren H."/>
            <person name="Ebbole D.J."/>
            <person name="Esquivel-Naranjo E.U."/>
            <person name="Fekete E."/>
            <person name="Flipphi M."/>
            <person name="Glaser F."/>
            <person name="Gomez-Rodriguez E.Y."/>
            <person name="Gruber S."/>
            <person name="Han C."/>
            <person name="Henrissat B."/>
            <person name="Hermosa R."/>
            <person name="Hernandez-Onate M."/>
            <person name="Karaffa L."/>
            <person name="Kosti I."/>
            <person name="Le Crom S."/>
            <person name="Lindquist E."/>
            <person name="Lucas S."/>
            <person name="Luebeck M."/>
            <person name="Luebeck P.S."/>
            <person name="Margeot A."/>
            <person name="Metz B."/>
            <person name="Misra M."/>
            <person name="Nevalainen H."/>
            <person name="Omann M."/>
            <person name="Packer N."/>
            <person name="Perrone G."/>
            <person name="Uresti-Rivera E.E."/>
            <person name="Salamov A."/>
            <person name="Schmoll M."/>
            <person name="Seiboth B."/>
            <person name="Shapiro H."/>
            <person name="Sukno S."/>
            <person name="Tamayo-Ramos J.A."/>
            <person name="Tisch D."/>
            <person name="Wiest A."/>
            <person name="Wilkinson H.H."/>
            <person name="Zhang M."/>
            <person name="Coutinho P.M."/>
            <person name="Kenerley C.M."/>
            <person name="Monte E."/>
            <person name="Baker S.E."/>
            <person name="Grigoriev I.V."/>
        </authorList>
    </citation>
    <scope>NUCLEOTIDE SEQUENCE [LARGE SCALE GENOMIC DNA]</scope>
    <source>
        <strain evidence="4">ATCC 20476 / IMI 206040</strain>
    </source>
</reference>
<dbReference type="EMBL" id="ABDG02000011">
    <property type="protein sequence ID" value="EHK51035.1"/>
    <property type="molecule type" value="Genomic_DNA"/>
</dbReference>
<name>G9NEC9_HYPAI</name>
<keyword evidence="2" id="KW-1133">Transmembrane helix</keyword>
<proteinExistence type="predicted"/>
<organism evidence="3 4">
    <name type="scientific">Hypocrea atroviridis (strain ATCC 20476 / IMI 206040)</name>
    <name type="common">Trichoderma atroviride</name>
    <dbReference type="NCBI Taxonomy" id="452589"/>
    <lineage>
        <taxon>Eukaryota</taxon>
        <taxon>Fungi</taxon>
        <taxon>Dikarya</taxon>
        <taxon>Ascomycota</taxon>
        <taxon>Pezizomycotina</taxon>
        <taxon>Sordariomycetes</taxon>
        <taxon>Hypocreomycetidae</taxon>
        <taxon>Hypocreales</taxon>
        <taxon>Hypocreaceae</taxon>
        <taxon>Trichoderma</taxon>
    </lineage>
</organism>
<dbReference type="OrthoDB" id="4899252at2759"/>
<dbReference type="CDD" id="cd12087">
    <property type="entry name" value="TM_EGFR-like"/>
    <property type="match status" value="1"/>
</dbReference>
<accession>G9NEC9</accession>
<evidence type="ECO:0000313" key="3">
    <source>
        <dbReference type="EMBL" id="EHK51035.1"/>
    </source>
</evidence>
<keyword evidence="2" id="KW-0472">Membrane</keyword>
<dbReference type="KEGG" id="tatv:25786659"/>
<dbReference type="eggNOG" id="ENOG502T5UA">
    <property type="taxonomic scope" value="Eukaryota"/>
</dbReference>
<comment type="caution">
    <text evidence="3">The sequence shown here is derived from an EMBL/GenBank/DDBJ whole genome shotgun (WGS) entry which is preliminary data.</text>
</comment>
<dbReference type="RefSeq" id="XP_013949191.1">
    <property type="nucleotide sequence ID" value="XM_014093716.1"/>
</dbReference>
<dbReference type="OMA" id="PQLHSDC"/>
<evidence type="ECO:0000256" key="1">
    <source>
        <dbReference type="SAM" id="MobiDB-lite"/>
    </source>
</evidence>
<gene>
    <name evidence="3" type="ORF">TRIATDRAFT_94241</name>
</gene>
<feature type="transmembrane region" description="Helical" evidence="2">
    <location>
        <begin position="181"/>
        <end position="204"/>
    </location>
</feature>
<feature type="region of interest" description="Disordered" evidence="1">
    <location>
        <begin position="226"/>
        <end position="272"/>
    </location>
</feature>
<dbReference type="STRING" id="452589.G9NEC9"/>
<feature type="compositionally biased region" description="Low complexity" evidence="1">
    <location>
        <begin position="247"/>
        <end position="265"/>
    </location>
</feature>